<dbReference type="GO" id="GO:0030688">
    <property type="term" value="C:preribosome, small subunit precursor"/>
    <property type="evidence" value="ECO:0007669"/>
    <property type="project" value="TreeGrafter"/>
</dbReference>
<feature type="domain" description="PUM-HD" evidence="5">
    <location>
        <begin position="280"/>
        <end position="625"/>
    </location>
</feature>
<dbReference type="GO" id="GO:0000056">
    <property type="term" value="P:ribosomal small subunit export from nucleus"/>
    <property type="evidence" value="ECO:0007669"/>
    <property type="project" value="TreeGrafter"/>
</dbReference>
<dbReference type="GO" id="GO:0000472">
    <property type="term" value="P:endonucleolytic cleavage to generate mature 5'-end of SSU-rRNA from (SSU-rRNA, 5.8S rRNA, LSU-rRNA)"/>
    <property type="evidence" value="ECO:0007669"/>
    <property type="project" value="TreeGrafter"/>
</dbReference>
<dbReference type="GO" id="GO:0030686">
    <property type="term" value="C:90S preribosome"/>
    <property type="evidence" value="ECO:0007669"/>
    <property type="project" value="TreeGrafter"/>
</dbReference>
<dbReference type="Pfam" id="PF22493">
    <property type="entry name" value="PUF_NOP9"/>
    <property type="match status" value="1"/>
</dbReference>
<evidence type="ECO:0000256" key="2">
    <source>
        <dbReference type="ARBA" id="ARBA00023242"/>
    </source>
</evidence>
<feature type="repeat" description="Pumilio" evidence="3">
    <location>
        <begin position="93"/>
        <end position="128"/>
    </location>
</feature>
<feature type="compositionally biased region" description="Basic and acidic residues" evidence="4">
    <location>
        <begin position="1"/>
        <end position="20"/>
    </location>
</feature>
<accession>A0AAV2ZJ36</accession>
<sequence>MGTEKRTKGNDKKRTKRADGENSESSRPAKKQKKADNPPPTRPADPKKSQPENALPRLDPKSVGYFRRVGETLQQGFQSDEDRSLFVRNVFNEVTGNELALATDMSGSLVMQKLLAVAASSQLCQLLKVLSGHWQEVCWHRSGAHVIQTSLLQYPRFQSKEKTEEEEEEEEKEKDEEPGADLEELIMSLCAEVKGKFLLYNQNTHGSYIVRTLFQVLSGTILNLETNKKGASGPAVSSEFDVPESFLTQLQDLSGLFCENIGVFATNKVASVGMQVALQVLHRKLPPTCAALCNDVIKYLSSRNVSADSSSLLVFLKDETSSRLLERILEVSDKKQLRSLYYSHFQGQLHMLSVHPIANYTVQRLIRATQTKKLFSTLFDELSPAMEDILAKGHMGLITSLAESCKKLSCRQAELVTNLMEAFHCNTPASRRITCIPLFLSLLTYEIYYKIEEEEKPSEHTENAEAKLQSVNYHGSILVQHFLHFEDPSLALQSLGNMPEDDLRTVACSQAGSHVFDALLTSDTVTEKQRKKVLRKLRAHVVDLARNKFGSRVLDRIWNVSTMGVKEEIAQKLVERLRELQNDPIGHHIVRNFALTHFTKRRKDWEAHQQSENKRRKMFAEILED</sequence>
<evidence type="ECO:0000259" key="5">
    <source>
        <dbReference type="PROSITE" id="PS50303"/>
    </source>
</evidence>
<dbReference type="PANTHER" id="PTHR13102">
    <property type="entry name" value="NUCLEOLAR PROTEIN 9"/>
    <property type="match status" value="1"/>
</dbReference>
<evidence type="ECO:0000313" key="7">
    <source>
        <dbReference type="Proteomes" id="UP001181693"/>
    </source>
</evidence>
<dbReference type="PROSITE" id="PS50303">
    <property type="entry name" value="PUM_HD"/>
    <property type="match status" value="1"/>
</dbReference>
<name>A0AAV2ZJ36_PYXAD</name>
<dbReference type="AlphaFoldDB" id="A0AAV2ZJ36"/>
<dbReference type="InterPro" id="IPR001313">
    <property type="entry name" value="Pumilio_RNA-bd_rpt"/>
</dbReference>
<dbReference type="GO" id="GO:0000480">
    <property type="term" value="P:endonucleolytic cleavage in 5'-ETS of tricistronic rRNA transcript (SSU-rRNA, 5.8S rRNA, LSU-rRNA)"/>
    <property type="evidence" value="ECO:0007669"/>
    <property type="project" value="TreeGrafter"/>
</dbReference>
<keyword evidence="2" id="KW-0539">Nucleus</keyword>
<dbReference type="PROSITE" id="PS50302">
    <property type="entry name" value="PUM"/>
    <property type="match status" value="2"/>
</dbReference>
<feature type="repeat" description="Pumilio" evidence="3">
    <location>
        <begin position="536"/>
        <end position="571"/>
    </location>
</feature>
<reference evidence="6" key="1">
    <citation type="thesis" date="2020" institute="ProQuest LLC" country="789 East Eisenhower Parkway, Ann Arbor, MI, USA">
        <title>Comparative Genomics and Chromosome Evolution.</title>
        <authorList>
            <person name="Mudd A.B."/>
        </authorList>
    </citation>
    <scope>NUCLEOTIDE SEQUENCE</scope>
    <source>
        <strain evidence="6">1538</strain>
        <tissue evidence="6">Blood</tissue>
    </source>
</reference>
<feature type="compositionally biased region" description="Acidic residues" evidence="4">
    <location>
        <begin position="164"/>
        <end position="178"/>
    </location>
</feature>
<evidence type="ECO:0000256" key="1">
    <source>
        <dbReference type="ARBA" id="ARBA00022737"/>
    </source>
</evidence>
<evidence type="ECO:0000256" key="3">
    <source>
        <dbReference type="PROSITE-ProRule" id="PRU00317"/>
    </source>
</evidence>
<evidence type="ECO:0000313" key="6">
    <source>
        <dbReference type="EMBL" id="DBA13954.1"/>
    </source>
</evidence>
<comment type="caution">
    <text evidence="6">The sequence shown here is derived from an EMBL/GenBank/DDBJ whole genome shotgun (WGS) entry which is preliminary data.</text>
</comment>
<dbReference type="GO" id="GO:0003723">
    <property type="term" value="F:RNA binding"/>
    <property type="evidence" value="ECO:0007669"/>
    <property type="project" value="InterPro"/>
</dbReference>
<keyword evidence="1" id="KW-0677">Repeat</keyword>
<dbReference type="InterPro" id="IPR016024">
    <property type="entry name" value="ARM-type_fold"/>
</dbReference>
<dbReference type="SUPFAM" id="SSF48371">
    <property type="entry name" value="ARM repeat"/>
    <property type="match status" value="2"/>
</dbReference>
<feature type="region of interest" description="Disordered" evidence="4">
    <location>
        <begin position="1"/>
        <end position="61"/>
    </location>
</feature>
<dbReference type="InterPro" id="IPR040000">
    <property type="entry name" value="NOP9"/>
</dbReference>
<dbReference type="Proteomes" id="UP001181693">
    <property type="component" value="Unassembled WGS sequence"/>
</dbReference>
<dbReference type="SMART" id="SM00025">
    <property type="entry name" value="Pumilio"/>
    <property type="match status" value="7"/>
</dbReference>
<dbReference type="InterPro" id="IPR033133">
    <property type="entry name" value="PUM-HD"/>
</dbReference>
<evidence type="ECO:0000256" key="4">
    <source>
        <dbReference type="SAM" id="MobiDB-lite"/>
    </source>
</evidence>
<keyword evidence="7" id="KW-1185">Reference proteome</keyword>
<protein>
    <recommendedName>
        <fullName evidence="5">PUM-HD domain-containing protein</fullName>
    </recommendedName>
</protein>
<organism evidence="6 7">
    <name type="scientific">Pyxicephalus adspersus</name>
    <name type="common">African bullfrog</name>
    <dbReference type="NCBI Taxonomy" id="30357"/>
    <lineage>
        <taxon>Eukaryota</taxon>
        <taxon>Metazoa</taxon>
        <taxon>Chordata</taxon>
        <taxon>Craniata</taxon>
        <taxon>Vertebrata</taxon>
        <taxon>Euteleostomi</taxon>
        <taxon>Amphibia</taxon>
        <taxon>Batrachia</taxon>
        <taxon>Anura</taxon>
        <taxon>Neobatrachia</taxon>
        <taxon>Ranoidea</taxon>
        <taxon>Pyxicephalidae</taxon>
        <taxon>Pyxicephalinae</taxon>
        <taxon>Pyxicephalus</taxon>
    </lineage>
</organism>
<dbReference type="GO" id="GO:0005730">
    <property type="term" value="C:nucleolus"/>
    <property type="evidence" value="ECO:0007669"/>
    <property type="project" value="TreeGrafter"/>
</dbReference>
<dbReference type="InterPro" id="IPR011989">
    <property type="entry name" value="ARM-like"/>
</dbReference>
<dbReference type="EMBL" id="DYDO01000013">
    <property type="protein sequence ID" value="DBA13954.1"/>
    <property type="molecule type" value="Genomic_DNA"/>
</dbReference>
<gene>
    <name evidence="6" type="ORF">GDO54_004978</name>
</gene>
<dbReference type="Gene3D" id="1.25.10.10">
    <property type="entry name" value="Leucine-rich Repeat Variant"/>
    <property type="match status" value="2"/>
</dbReference>
<proteinExistence type="predicted"/>
<dbReference type="PANTHER" id="PTHR13102:SF0">
    <property type="entry name" value="NUCLEOLAR PROTEIN 9"/>
    <property type="match status" value="1"/>
</dbReference>
<dbReference type="GO" id="GO:0000447">
    <property type="term" value="P:endonucleolytic cleavage in ITS1 to separate SSU-rRNA from 5.8S rRNA and LSU-rRNA from tricistronic rRNA transcript (SSU-rRNA, 5.8S rRNA, LSU-rRNA)"/>
    <property type="evidence" value="ECO:0007669"/>
    <property type="project" value="TreeGrafter"/>
</dbReference>
<feature type="region of interest" description="Disordered" evidence="4">
    <location>
        <begin position="158"/>
        <end position="178"/>
    </location>
</feature>